<feature type="non-terminal residue" evidence="1">
    <location>
        <position position="1"/>
    </location>
</feature>
<dbReference type="AlphaFoldDB" id="A0A5J4QQV7"/>
<organism evidence="1">
    <name type="scientific">termite gut metagenome</name>
    <dbReference type="NCBI Taxonomy" id="433724"/>
    <lineage>
        <taxon>unclassified sequences</taxon>
        <taxon>metagenomes</taxon>
        <taxon>organismal metagenomes</taxon>
    </lineage>
</organism>
<reference evidence="1" key="1">
    <citation type="submission" date="2019-03" db="EMBL/GenBank/DDBJ databases">
        <title>Single cell metagenomics reveals metabolic interactions within the superorganism composed of flagellate Streblomastix strix and complex community of Bacteroidetes bacteria on its surface.</title>
        <authorList>
            <person name="Treitli S.C."/>
            <person name="Kolisko M."/>
            <person name="Husnik F."/>
            <person name="Keeling P."/>
            <person name="Hampl V."/>
        </authorList>
    </citation>
    <scope>NUCLEOTIDE SEQUENCE</scope>
    <source>
        <strain evidence="1">STM</strain>
    </source>
</reference>
<dbReference type="InterPro" id="IPR025589">
    <property type="entry name" value="Toprim_C_rpt"/>
</dbReference>
<proteinExistence type="predicted"/>
<evidence type="ECO:0008006" key="2">
    <source>
        <dbReference type="Google" id="ProtNLM"/>
    </source>
</evidence>
<accession>A0A5J4QQV7</accession>
<evidence type="ECO:0000313" key="1">
    <source>
        <dbReference type="EMBL" id="KAA6323675.1"/>
    </source>
</evidence>
<protein>
    <recommendedName>
        <fullName evidence="2">DNA topoisomerase III</fullName>
    </recommendedName>
</protein>
<gene>
    <name evidence="1" type="ORF">EZS27_026905</name>
</gene>
<comment type="caution">
    <text evidence="1">The sequence shown here is derived from an EMBL/GenBank/DDBJ whole genome shotgun (WGS) entry which is preliminary data.</text>
</comment>
<dbReference type="Pfam" id="PF13342">
    <property type="entry name" value="Toprim_Crpt"/>
    <property type="match status" value="1"/>
</dbReference>
<dbReference type="EMBL" id="SNRY01002750">
    <property type="protein sequence ID" value="KAA6323675.1"/>
    <property type="molecule type" value="Genomic_DNA"/>
</dbReference>
<name>A0A5J4QQV7_9ZZZZ</name>
<sequence>KVTKCTDANCGLVVFRNVSEKQLSDHQITDLLTKGRTGIVKGFKSKAGKPFDAALKFDENYRVTFDFPERKAGKGKK</sequence>